<feature type="modified residue" description="4-aspartylphosphate" evidence="1">
    <location>
        <position position="58"/>
    </location>
</feature>
<accession>A0A7I9ZM33</accession>
<dbReference type="Proteomes" id="UP000465304">
    <property type="component" value="Unassembled WGS sequence"/>
</dbReference>
<evidence type="ECO:0000259" key="2">
    <source>
        <dbReference type="PROSITE" id="PS50110"/>
    </source>
</evidence>
<feature type="domain" description="Response regulatory" evidence="2">
    <location>
        <begin position="7"/>
        <end position="127"/>
    </location>
</feature>
<evidence type="ECO:0000313" key="3">
    <source>
        <dbReference type="EMBL" id="GFH02054.1"/>
    </source>
</evidence>
<dbReference type="SUPFAM" id="SSF56112">
    <property type="entry name" value="Protein kinase-like (PK-like)"/>
    <property type="match status" value="1"/>
</dbReference>
<dbReference type="InterPro" id="IPR011009">
    <property type="entry name" value="Kinase-like_dom_sf"/>
</dbReference>
<dbReference type="InterPro" id="IPR001789">
    <property type="entry name" value="Sig_transdc_resp-reg_receiver"/>
</dbReference>
<proteinExistence type="predicted"/>
<dbReference type="Gene3D" id="3.90.1200.10">
    <property type="match status" value="1"/>
</dbReference>
<dbReference type="PROSITE" id="PS50110">
    <property type="entry name" value="RESPONSE_REGULATORY"/>
    <property type="match status" value="1"/>
</dbReference>
<organism evidence="3 4">
    <name type="scientific">Mycolicibacterium hippocampi</name>
    <dbReference type="NCBI Taxonomy" id="659824"/>
    <lineage>
        <taxon>Bacteria</taxon>
        <taxon>Bacillati</taxon>
        <taxon>Actinomycetota</taxon>
        <taxon>Actinomycetes</taxon>
        <taxon>Mycobacteriales</taxon>
        <taxon>Mycobacteriaceae</taxon>
        <taxon>Mycolicibacterium</taxon>
    </lineage>
</organism>
<dbReference type="GO" id="GO:0000160">
    <property type="term" value="P:phosphorelay signal transduction system"/>
    <property type="evidence" value="ECO:0007669"/>
    <property type="project" value="InterPro"/>
</dbReference>
<keyword evidence="1" id="KW-0597">Phosphoprotein</keyword>
<comment type="caution">
    <text evidence="3">The sequence shown here is derived from an EMBL/GenBank/DDBJ whole genome shotgun (WGS) entry which is preliminary data.</text>
</comment>
<protein>
    <recommendedName>
        <fullName evidence="2">Response regulatory domain-containing protein</fullName>
    </recommendedName>
</protein>
<dbReference type="Pfam" id="PF00072">
    <property type="entry name" value="Response_reg"/>
    <property type="match status" value="1"/>
</dbReference>
<dbReference type="RefSeq" id="WP_163888741.1">
    <property type="nucleotide sequence ID" value="NZ_BLLB01000002.1"/>
</dbReference>
<dbReference type="EMBL" id="BLLB01000002">
    <property type="protein sequence ID" value="GFH02054.1"/>
    <property type="molecule type" value="Genomic_DNA"/>
</dbReference>
<dbReference type="Gene3D" id="3.40.50.2300">
    <property type="match status" value="1"/>
</dbReference>
<keyword evidence="4" id="KW-1185">Reference proteome</keyword>
<reference evidence="3 4" key="1">
    <citation type="journal article" date="2019" name="Emerg. Microbes Infect.">
        <title>Comprehensive subspecies identification of 175 nontuberculous mycobacteria species based on 7547 genomic profiles.</title>
        <authorList>
            <person name="Matsumoto Y."/>
            <person name="Kinjo T."/>
            <person name="Motooka D."/>
            <person name="Nabeya D."/>
            <person name="Jung N."/>
            <person name="Uechi K."/>
            <person name="Horii T."/>
            <person name="Iida T."/>
            <person name="Fujita J."/>
            <person name="Nakamura S."/>
        </authorList>
    </citation>
    <scope>NUCLEOTIDE SEQUENCE [LARGE SCALE GENOMIC DNA]</scope>
    <source>
        <strain evidence="3 4">JCM 30996</strain>
    </source>
</reference>
<evidence type="ECO:0000313" key="4">
    <source>
        <dbReference type="Proteomes" id="UP000465304"/>
    </source>
</evidence>
<sequence>MELTNPLAVLVEDDQQQLEISKREMQTAGFEVRDFDAVAPVLDYLQSSTELVDLFVLDRRLPVNFGDAAGDELGDELLRAVRAAYPDARLIVFTGYASVPHLQQALEGGGSLPSHGGPALDRITVLEKHQSLEFRKHVIEFRQLLQLLNDIEITTEDPAESLTALDKRLLRRLAFSYHAVSVSALSLSGGLTGARVWKCVLRGQEGLLATVIAKCVSKSSPLGGLPALLHRSATTSTIATLGGPIAGRYINVLQIAGENPYSLMSLLSRDPAQAVALARPLWDALHAVDYQQRARPVAEICSSLIDWEEISERLSDFEITVPAGSITASTAIGLRHGDLHPGNILIDGTDAVLIDFDSNTFGSGLLDPVTILLSTLVHPESPIAGARWPSPVDITESLGTSDFGRGHACEAWFRAVQEWISECRASDREFWSLVLAFAARQLRYADVLADAETLGRVVAIAKRAAGALSMT</sequence>
<dbReference type="Pfam" id="PF01636">
    <property type="entry name" value="APH"/>
    <property type="match status" value="1"/>
</dbReference>
<dbReference type="AlphaFoldDB" id="A0A7I9ZM33"/>
<evidence type="ECO:0000256" key="1">
    <source>
        <dbReference type="PROSITE-ProRule" id="PRU00169"/>
    </source>
</evidence>
<dbReference type="InterPro" id="IPR002575">
    <property type="entry name" value="Aminoglycoside_PTrfase"/>
</dbReference>
<gene>
    <name evidence="3" type="ORF">MHIP_25370</name>
</gene>
<name>A0A7I9ZM33_9MYCO</name>
<dbReference type="SUPFAM" id="SSF52172">
    <property type="entry name" value="CheY-like"/>
    <property type="match status" value="1"/>
</dbReference>
<dbReference type="InterPro" id="IPR011006">
    <property type="entry name" value="CheY-like_superfamily"/>
</dbReference>